<evidence type="ECO:0000256" key="2">
    <source>
        <dbReference type="SAM" id="MobiDB-lite"/>
    </source>
</evidence>
<dbReference type="AlphaFoldDB" id="A0AAN7W7B2"/>
<accession>A0AAN7W7B2</accession>
<feature type="coiled-coil region" evidence="1">
    <location>
        <begin position="105"/>
        <end position="132"/>
    </location>
</feature>
<feature type="region of interest" description="Disordered" evidence="2">
    <location>
        <begin position="371"/>
        <end position="407"/>
    </location>
</feature>
<evidence type="ECO:0000313" key="4">
    <source>
        <dbReference type="Proteomes" id="UP001310594"/>
    </source>
</evidence>
<protein>
    <submittedName>
        <fullName evidence="3">Uncharacterized protein</fullName>
    </submittedName>
</protein>
<evidence type="ECO:0000313" key="3">
    <source>
        <dbReference type="EMBL" id="KAK5699884.1"/>
    </source>
</evidence>
<gene>
    <name evidence="3" type="ORF">LTR97_006018</name>
</gene>
<evidence type="ECO:0000256" key="1">
    <source>
        <dbReference type="SAM" id="Coils"/>
    </source>
</evidence>
<dbReference type="EMBL" id="JAVRQU010000008">
    <property type="protein sequence ID" value="KAK5699884.1"/>
    <property type="molecule type" value="Genomic_DNA"/>
</dbReference>
<organism evidence="3 4">
    <name type="scientific">Elasticomyces elasticus</name>
    <dbReference type="NCBI Taxonomy" id="574655"/>
    <lineage>
        <taxon>Eukaryota</taxon>
        <taxon>Fungi</taxon>
        <taxon>Dikarya</taxon>
        <taxon>Ascomycota</taxon>
        <taxon>Pezizomycotina</taxon>
        <taxon>Dothideomycetes</taxon>
        <taxon>Dothideomycetidae</taxon>
        <taxon>Mycosphaerellales</taxon>
        <taxon>Teratosphaeriaceae</taxon>
        <taxon>Elasticomyces</taxon>
    </lineage>
</organism>
<proteinExistence type="predicted"/>
<keyword evidence="1" id="KW-0175">Coiled coil</keyword>
<feature type="region of interest" description="Disordered" evidence="2">
    <location>
        <begin position="65"/>
        <end position="92"/>
    </location>
</feature>
<reference evidence="3" key="1">
    <citation type="submission" date="2023-08" db="EMBL/GenBank/DDBJ databases">
        <title>Black Yeasts Isolated from many extreme environments.</title>
        <authorList>
            <person name="Coleine C."/>
            <person name="Stajich J.E."/>
            <person name="Selbmann L."/>
        </authorList>
    </citation>
    <scope>NUCLEOTIDE SEQUENCE</scope>
    <source>
        <strain evidence="3">CCFEE 5810</strain>
    </source>
</reference>
<feature type="compositionally biased region" description="Polar residues" evidence="2">
    <location>
        <begin position="65"/>
        <end position="76"/>
    </location>
</feature>
<name>A0AAN7W7B2_9PEZI</name>
<feature type="region of interest" description="Disordered" evidence="2">
    <location>
        <begin position="422"/>
        <end position="446"/>
    </location>
</feature>
<feature type="region of interest" description="Disordered" evidence="2">
    <location>
        <begin position="164"/>
        <end position="199"/>
    </location>
</feature>
<sequence length="446" mass="49447">MYKKQLRNKRHHDAHWDGAHYQGVVKRPASGRSSIGHGLRIAIDIYLGTTNQNLHLSLEMEGTTAMSVASPAQRQTPGGGSSSEPKIQHSFDGDVKVLNSTFDCRMEIRKTLGNLQQLLQRLEGRNVQVAAEIKLRMAGPDPKEHVYSVTIHDPTLDVSTFEKQFPSASKKDAPAHTNGSSGKRKSRDGGDDDDDDVIEVQPFKRARTTAEDGTIFTSSNRDTDGLLKDILSILKQRSSSDPLDFMKKWHGEWVKQGGWLFDTVNKAEKLANDNHASVYTRMGNVQDVLGQSMNAASASTMAELNNISKLIPWLEACRKSAADKAQAREEKWRTSSATFHDQSRRERETAEERMEAELAKQRVLLEKIARTSGVEMKEEPEETPGRDQGERQMSLGAQLRDELAEYGSRVAGERNAVAVVGEVEGSPATGAGHEKRKETISIDDDD</sequence>
<dbReference type="Proteomes" id="UP001310594">
    <property type="component" value="Unassembled WGS sequence"/>
</dbReference>
<comment type="caution">
    <text evidence="3">The sequence shown here is derived from an EMBL/GenBank/DDBJ whole genome shotgun (WGS) entry which is preliminary data.</text>
</comment>